<comment type="caution">
    <text evidence="2">The sequence shown here is derived from an EMBL/GenBank/DDBJ whole genome shotgun (WGS) entry which is preliminary data.</text>
</comment>
<evidence type="ECO:0000313" key="2">
    <source>
        <dbReference type="EMBL" id="KAL3406497.1"/>
    </source>
</evidence>
<accession>A0ABD2XNZ1</accession>
<evidence type="ECO:0000256" key="1">
    <source>
        <dbReference type="SAM" id="MobiDB-lite"/>
    </source>
</evidence>
<feature type="region of interest" description="Disordered" evidence="1">
    <location>
        <begin position="50"/>
        <end position="72"/>
    </location>
</feature>
<reference evidence="2 3" key="1">
    <citation type="journal article" date="2024" name="bioRxiv">
        <title>A reference genome for Trichogramma kaykai: A tiny desert-dwelling parasitoid wasp with competing sex-ratio distorters.</title>
        <authorList>
            <person name="Culotta J."/>
            <person name="Lindsey A.R."/>
        </authorList>
    </citation>
    <scope>NUCLEOTIDE SEQUENCE [LARGE SCALE GENOMIC DNA]</scope>
    <source>
        <strain evidence="2 3">KSX58</strain>
    </source>
</reference>
<protein>
    <recommendedName>
        <fullName evidence="4">Secreted protein</fullName>
    </recommendedName>
</protein>
<evidence type="ECO:0008006" key="4">
    <source>
        <dbReference type="Google" id="ProtNLM"/>
    </source>
</evidence>
<gene>
    <name evidence="2" type="ORF">TKK_001812</name>
</gene>
<keyword evidence="3" id="KW-1185">Reference proteome</keyword>
<dbReference type="AlphaFoldDB" id="A0ABD2XNZ1"/>
<sequence>MILPVSELLLHRMSSCSTSRHAWHQQQRTPYCCCCCCCAVCEMCTGLSSLPLQRKGNGSARRSSRSRSAKGRSSNITFALFLAVHTAF</sequence>
<dbReference type="EMBL" id="JBJJXI010000019">
    <property type="protein sequence ID" value="KAL3406497.1"/>
    <property type="molecule type" value="Genomic_DNA"/>
</dbReference>
<evidence type="ECO:0000313" key="3">
    <source>
        <dbReference type="Proteomes" id="UP001627154"/>
    </source>
</evidence>
<dbReference type="Proteomes" id="UP001627154">
    <property type="component" value="Unassembled WGS sequence"/>
</dbReference>
<proteinExistence type="predicted"/>
<name>A0ABD2XNZ1_9HYME</name>
<organism evidence="2 3">
    <name type="scientific">Trichogramma kaykai</name>
    <dbReference type="NCBI Taxonomy" id="54128"/>
    <lineage>
        <taxon>Eukaryota</taxon>
        <taxon>Metazoa</taxon>
        <taxon>Ecdysozoa</taxon>
        <taxon>Arthropoda</taxon>
        <taxon>Hexapoda</taxon>
        <taxon>Insecta</taxon>
        <taxon>Pterygota</taxon>
        <taxon>Neoptera</taxon>
        <taxon>Endopterygota</taxon>
        <taxon>Hymenoptera</taxon>
        <taxon>Apocrita</taxon>
        <taxon>Proctotrupomorpha</taxon>
        <taxon>Chalcidoidea</taxon>
        <taxon>Trichogrammatidae</taxon>
        <taxon>Trichogramma</taxon>
    </lineage>
</organism>